<evidence type="ECO:0000259" key="9">
    <source>
        <dbReference type="PROSITE" id="PS00906"/>
    </source>
</evidence>
<gene>
    <name evidence="11" type="primary">HEM12</name>
    <name evidence="11" type="ORF">Q9L58_002997</name>
</gene>
<evidence type="ECO:0000256" key="5">
    <source>
        <dbReference type="ARBA" id="ARBA00023239"/>
    </source>
</evidence>
<dbReference type="SUPFAM" id="SSF51726">
    <property type="entry name" value="UROD/MetE-like"/>
    <property type="match status" value="1"/>
</dbReference>
<evidence type="ECO:0000256" key="7">
    <source>
        <dbReference type="RuleBase" id="RU000554"/>
    </source>
</evidence>
<comment type="caution">
    <text evidence="11">The sequence shown here is derived from an EMBL/GenBank/DDBJ whole genome shotgun (WGS) entry which is preliminary data.</text>
</comment>
<keyword evidence="12" id="KW-1185">Reference proteome</keyword>
<evidence type="ECO:0000256" key="1">
    <source>
        <dbReference type="ARBA" id="ARBA00004804"/>
    </source>
</evidence>
<dbReference type="PANTHER" id="PTHR21091">
    <property type="entry name" value="METHYLTETRAHYDROFOLATE:HOMOCYSTEINE METHYLTRANSFERASE RELATED"/>
    <property type="match status" value="1"/>
</dbReference>
<comment type="similarity">
    <text evidence="2 8">Belongs to the uroporphyrinogen decarboxylase family.</text>
</comment>
<dbReference type="Pfam" id="PF01208">
    <property type="entry name" value="URO-D"/>
    <property type="match status" value="1"/>
</dbReference>
<comment type="pathway">
    <text evidence="1 7">Porphyrin-containing compound metabolism; protoporphyrin-IX biosynthesis; coproporphyrinogen-III from 5-aminolevulinate: step 4/4.</text>
</comment>
<dbReference type="EC" id="4.1.1.37" evidence="3 7"/>
<dbReference type="InterPro" id="IPR000257">
    <property type="entry name" value="Uroporphyrinogen_deCOase"/>
</dbReference>
<dbReference type="Gene3D" id="3.20.20.210">
    <property type="match status" value="1"/>
</dbReference>
<dbReference type="EMBL" id="JBBBZM010000027">
    <property type="protein sequence ID" value="KAL0638060.1"/>
    <property type="molecule type" value="Genomic_DNA"/>
</dbReference>
<evidence type="ECO:0000259" key="10">
    <source>
        <dbReference type="PROSITE" id="PS00907"/>
    </source>
</evidence>
<evidence type="ECO:0000256" key="8">
    <source>
        <dbReference type="RuleBase" id="RU004169"/>
    </source>
</evidence>
<dbReference type="GO" id="GO:0004853">
    <property type="term" value="F:uroporphyrinogen decarboxylase activity"/>
    <property type="evidence" value="ECO:0007669"/>
    <property type="project" value="UniProtKB-EC"/>
</dbReference>
<comment type="catalytic activity">
    <reaction evidence="7">
        <text>uroporphyrinogen III + 4 H(+) = coproporphyrinogen III + 4 CO2</text>
        <dbReference type="Rhea" id="RHEA:19865"/>
        <dbReference type="ChEBI" id="CHEBI:15378"/>
        <dbReference type="ChEBI" id="CHEBI:16526"/>
        <dbReference type="ChEBI" id="CHEBI:57308"/>
        <dbReference type="ChEBI" id="CHEBI:57309"/>
        <dbReference type="EC" id="4.1.1.37"/>
    </reaction>
</comment>
<dbReference type="Proteomes" id="UP001447188">
    <property type="component" value="Unassembled WGS sequence"/>
</dbReference>
<dbReference type="PROSITE" id="PS00907">
    <property type="entry name" value="UROD_2"/>
    <property type="match status" value="1"/>
</dbReference>
<dbReference type="NCBIfam" id="TIGR01464">
    <property type="entry name" value="hemE"/>
    <property type="match status" value="1"/>
</dbReference>
<organism evidence="11 12">
    <name type="scientific">Discina gigas</name>
    <dbReference type="NCBI Taxonomy" id="1032678"/>
    <lineage>
        <taxon>Eukaryota</taxon>
        <taxon>Fungi</taxon>
        <taxon>Dikarya</taxon>
        <taxon>Ascomycota</taxon>
        <taxon>Pezizomycotina</taxon>
        <taxon>Pezizomycetes</taxon>
        <taxon>Pezizales</taxon>
        <taxon>Discinaceae</taxon>
        <taxon>Discina</taxon>
    </lineage>
</organism>
<dbReference type="InterPro" id="IPR006361">
    <property type="entry name" value="Uroporphyrinogen_deCO2ase_HemE"/>
</dbReference>
<dbReference type="PROSITE" id="PS00906">
    <property type="entry name" value="UROD_1"/>
    <property type="match status" value="1"/>
</dbReference>
<feature type="domain" description="Uroporphyrinogen decarboxylase (URO-D)" evidence="10">
    <location>
        <begin position="148"/>
        <end position="164"/>
    </location>
</feature>
<dbReference type="PANTHER" id="PTHR21091:SF169">
    <property type="entry name" value="UROPORPHYRINOGEN DECARBOXYLASE"/>
    <property type="match status" value="1"/>
</dbReference>
<evidence type="ECO:0000256" key="6">
    <source>
        <dbReference type="ARBA" id="ARBA00023244"/>
    </source>
</evidence>
<dbReference type="InterPro" id="IPR038071">
    <property type="entry name" value="UROD/MetE-like_sf"/>
</dbReference>
<feature type="domain" description="Uroporphyrinogen decarboxylase (URO-D)" evidence="9">
    <location>
        <begin position="26"/>
        <end position="35"/>
    </location>
</feature>
<sequence>MPERFEPLKNDLLLRAARGEEVERPPMWVMRQAGRYLPEYHEAKGTRDFFAVCRDPEIASTITLQPVERYAGLLDAAIIFCDILVIPQALGMTVEMIDKKGPHFPDPLRVPSDLEKLRASVDVKEQLGYVFDAITLARKKLAGRVPLLGFVGAPWTLMSYMIEGGGSKMFVHAKTWIFKYPTESKQLLARITEVCIEFLAQQVVAGAQMVQVFDSWAGELTPHDFAIFSLPYLRLISKRLPERLRELGQEPVPMTIFAKGAWYALDDLCESGYHVVGLDWLQDPAEAYKIANGRVTLQGNFDPNILYGGREAITQAVERTVPAFGGGKKGWIVNLGHGITPFVDPEDLKWFFEECHRVGSGV</sequence>
<accession>A0ABR3GQ65</accession>
<keyword evidence="4 7" id="KW-0210">Decarboxylase</keyword>
<evidence type="ECO:0000256" key="4">
    <source>
        <dbReference type="ARBA" id="ARBA00022793"/>
    </source>
</evidence>
<evidence type="ECO:0000256" key="3">
    <source>
        <dbReference type="ARBA" id="ARBA00012288"/>
    </source>
</evidence>
<evidence type="ECO:0000313" key="12">
    <source>
        <dbReference type="Proteomes" id="UP001447188"/>
    </source>
</evidence>
<keyword evidence="6 7" id="KW-0627">Porphyrin biosynthesis</keyword>
<dbReference type="HAMAP" id="MF_00218">
    <property type="entry name" value="URO_D"/>
    <property type="match status" value="1"/>
</dbReference>
<reference evidence="11 12" key="1">
    <citation type="submission" date="2024-02" db="EMBL/GenBank/DDBJ databases">
        <title>Discinaceae phylogenomics.</title>
        <authorList>
            <person name="Dirks A.C."/>
            <person name="James T.Y."/>
        </authorList>
    </citation>
    <scope>NUCLEOTIDE SEQUENCE [LARGE SCALE GENOMIC DNA]</scope>
    <source>
        <strain evidence="11 12">ACD0624</strain>
    </source>
</reference>
<evidence type="ECO:0000256" key="2">
    <source>
        <dbReference type="ARBA" id="ARBA00009935"/>
    </source>
</evidence>
<name>A0ABR3GQ65_9PEZI</name>
<dbReference type="CDD" id="cd00717">
    <property type="entry name" value="URO-D"/>
    <property type="match status" value="1"/>
</dbReference>
<keyword evidence="5 7" id="KW-0456">Lyase</keyword>
<evidence type="ECO:0000313" key="11">
    <source>
        <dbReference type="EMBL" id="KAL0638060.1"/>
    </source>
</evidence>
<proteinExistence type="inferred from homology"/>
<protein>
    <recommendedName>
        <fullName evidence="3 7">Uroporphyrinogen decarboxylase</fullName>
        <ecNumber evidence="3 7">4.1.1.37</ecNumber>
    </recommendedName>
</protein>